<evidence type="ECO:0000313" key="5">
    <source>
        <dbReference type="Ensembl" id="ENSSTUP00000084385.1"/>
    </source>
</evidence>
<accession>A0A674CKS6</accession>
<dbReference type="GO" id="GO:0015459">
    <property type="term" value="F:potassium channel regulator activity"/>
    <property type="evidence" value="ECO:0007669"/>
    <property type="project" value="TreeGrafter"/>
</dbReference>
<protein>
    <recommendedName>
        <fullName evidence="4">EF-hand domain-containing protein</fullName>
    </recommendedName>
</protein>
<evidence type="ECO:0000256" key="3">
    <source>
        <dbReference type="ARBA" id="ARBA00022837"/>
    </source>
</evidence>
<dbReference type="AlphaFoldDB" id="A0A674CKS6"/>
<dbReference type="Proteomes" id="UP000472277">
    <property type="component" value="Chromosome 14"/>
</dbReference>
<dbReference type="PANTHER" id="PTHR23055:SF65">
    <property type="entry name" value="KV CHANNEL-INTERACTING PROTEIN 2"/>
    <property type="match status" value="1"/>
</dbReference>
<dbReference type="SUPFAM" id="SSF47473">
    <property type="entry name" value="EF-hand"/>
    <property type="match status" value="1"/>
</dbReference>
<dbReference type="Ensembl" id="ENSSTUT00000089742.1">
    <property type="protein sequence ID" value="ENSSTUP00000084385.1"/>
    <property type="gene ID" value="ENSSTUG00000037077.1"/>
</dbReference>
<dbReference type="GO" id="GO:0005509">
    <property type="term" value="F:calcium ion binding"/>
    <property type="evidence" value="ECO:0007669"/>
    <property type="project" value="InterPro"/>
</dbReference>
<sequence>MTDIMSSIYDMMGTSTYPCMQNDAPKENVDIFFQKMDKNKDGVVTIEEFLESCQKVCVCVCVSLSLCVSVCLCVCVWLCECMLVCVCNSVGSVPLFAPTRARTRD</sequence>
<keyword evidence="3" id="KW-0106">Calcium</keyword>
<dbReference type="GeneTree" id="ENSGT00940000157798"/>
<dbReference type="InParanoid" id="A0A674CKS6"/>
<name>A0A674CKS6_SALTR</name>
<dbReference type="PROSITE" id="PS00018">
    <property type="entry name" value="EF_HAND_1"/>
    <property type="match status" value="1"/>
</dbReference>
<proteinExistence type="predicted"/>
<dbReference type="GO" id="GO:1901379">
    <property type="term" value="P:regulation of potassium ion transmembrane transport"/>
    <property type="evidence" value="ECO:0007669"/>
    <property type="project" value="TreeGrafter"/>
</dbReference>
<evidence type="ECO:0000259" key="4">
    <source>
        <dbReference type="PROSITE" id="PS50222"/>
    </source>
</evidence>
<keyword evidence="6" id="KW-1185">Reference proteome</keyword>
<dbReference type="GO" id="GO:0008076">
    <property type="term" value="C:voltage-gated potassium channel complex"/>
    <property type="evidence" value="ECO:0007669"/>
    <property type="project" value="TreeGrafter"/>
</dbReference>
<feature type="domain" description="EF-hand" evidence="4">
    <location>
        <begin position="24"/>
        <end position="59"/>
    </location>
</feature>
<evidence type="ECO:0000313" key="6">
    <source>
        <dbReference type="Proteomes" id="UP000472277"/>
    </source>
</evidence>
<reference evidence="5" key="1">
    <citation type="submission" date="2025-08" db="UniProtKB">
        <authorList>
            <consortium name="Ensembl"/>
        </authorList>
    </citation>
    <scope>IDENTIFICATION</scope>
</reference>
<dbReference type="PROSITE" id="PS50222">
    <property type="entry name" value="EF_HAND_2"/>
    <property type="match status" value="1"/>
</dbReference>
<dbReference type="Pfam" id="PF00036">
    <property type="entry name" value="EF-hand_1"/>
    <property type="match status" value="1"/>
</dbReference>
<dbReference type="Gene3D" id="1.10.238.10">
    <property type="entry name" value="EF-hand"/>
    <property type="match status" value="1"/>
</dbReference>
<dbReference type="InterPro" id="IPR018247">
    <property type="entry name" value="EF_Hand_1_Ca_BS"/>
</dbReference>
<reference evidence="5" key="2">
    <citation type="submission" date="2025-09" db="UniProtKB">
        <authorList>
            <consortium name="Ensembl"/>
        </authorList>
    </citation>
    <scope>IDENTIFICATION</scope>
</reference>
<evidence type="ECO:0000256" key="1">
    <source>
        <dbReference type="ARBA" id="ARBA00022723"/>
    </source>
</evidence>
<dbReference type="InterPro" id="IPR002048">
    <property type="entry name" value="EF_hand_dom"/>
</dbReference>
<keyword evidence="1" id="KW-0479">Metal-binding</keyword>
<organism evidence="5 6">
    <name type="scientific">Salmo trutta</name>
    <name type="common">Brown trout</name>
    <dbReference type="NCBI Taxonomy" id="8032"/>
    <lineage>
        <taxon>Eukaryota</taxon>
        <taxon>Metazoa</taxon>
        <taxon>Chordata</taxon>
        <taxon>Craniata</taxon>
        <taxon>Vertebrata</taxon>
        <taxon>Euteleostomi</taxon>
        <taxon>Actinopterygii</taxon>
        <taxon>Neopterygii</taxon>
        <taxon>Teleostei</taxon>
        <taxon>Protacanthopterygii</taxon>
        <taxon>Salmoniformes</taxon>
        <taxon>Salmonidae</taxon>
        <taxon>Salmoninae</taxon>
        <taxon>Salmo</taxon>
    </lineage>
</organism>
<dbReference type="InterPro" id="IPR011992">
    <property type="entry name" value="EF-hand-dom_pair"/>
</dbReference>
<evidence type="ECO:0000256" key="2">
    <source>
        <dbReference type="ARBA" id="ARBA00022737"/>
    </source>
</evidence>
<dbReference type="InterPro" id="IPR028846">
    <property type="entry name" value="Recoverin"/>
</dbReference>
<keyword evidence="2" id="KW-0677">Repeat</keyword>
<dbReference type="PANTHER" id="PTHR23055">
    <property type="entry name" value="CALCIUM BINDING PROTEINS"/>
    <property type="match status" value="1"/>
</dbReference>